<dbReference type="SUPFAM" id="SSF56112">
    <property type="entry name" value="Protein kinase-like (PK-like)"/>
    <property type="match status" value="1"/>
</dbReference>
<dbReference type="Gene3D" id="3.90.1200.10">
    <property type="match status" value="1"/>
</dbReference>
<evidence type="ECO:0000259" key="1">
    <source>
        <dbReference type="Pfam" id="PF01636"/>
    </source>
</evidence>
<sequence>MSAVPKVMPQRNCGVVLQRLDTNLDNEHYRAWLGWMCFESVATIMDVVQHFFSPSQPIHAPSDIDEISDDDLFCLEPRALDHPDSHSVAEDESEFSRESLAMQVVASQTSIPVPHIYRLATYGFGQPEYRRIYFAMEHIPGRPLSVVWPTLSWFGRLRVALTLRSYIRQLRKIQHPRSLVPGPLAPPGMGGQEFFSPLWVVPADERGPFDTYDEFMELLDQARKRSISVGQHSGLETSLTPQEAFDSSRPLVLTHSDLIPRNIVVGDDGHLWLIDFGWAGFFPVWWEFAAMREQADGENPAKEGLSWDAIIPLTWFARVGNFEVTQYSLSHTSLAHQRT</sequence>
<dbReference type="InterPro" id="IPR011009">
    <property type="entry name" value="Kinase-like_dom_sf"/>
</dbReference>
<dbReference type="PANTHER" id="PTHR21310:SF15">
    <property type="entry name" value="AMINOGLYCOSIDE PHOSPHOTRANSFERASE DOMAIN-CONTAINING PROTEIN"/>
    <property type="match status" value="1"/>
</dbReference>
<accession>A0A4S4MSX5</accession>
<dbReference type="InterPro" id="IPR002575">
    <property type="entry name" value="Aminoglycoside_PTrfase"/>
</dbReference>
<keyword evidence="3" id="KW-1185">Reference proteome</keyword>
<dbReference type="EMBL" id="SGPM01000346">
    <property type="protein sequence ID" value="THH26460.1"/>
    <property type="molecule type" value="Genomic_DNA"/>
</dbReference>
<dbReference type="Proteomes" id="UP000308730">
    <property type="component" value="Unassembled WGS sequence"/>
</dbReference>
<comment type="caution">
    <text evidence="2">The sequence shown here is derived from an EMBL/GenBank/DDBJ whole genome shotgun (WGS) entry which is preliminary data.</text>
</comment>
<feature type="domain" description="Aminoglycoside phosphotransferase" evidence="1">
    <location>
        <begin position="97"/>
        <end position="292"/>
    </location>
</feature>
<reference evidence="2 3" key="1">
    <citation type="submission" date="2019-02" db="EMBL/GenBank/DDBJ databases">
        <title>Genome sequencing of the rare red list fungi Antrodiella citrinella (Flaviporus citrinellus).</title>
        <authorList>
            <person name="Buettner E."/>
            <person name="Kellner H."/>
        </authorList>
    </citation>
    <scope>NUCLEOTIDE SEQUENCE [LARGE SCALE GENOMIC DNA]</scope>
    <source>
        <strain evidence="2 3">DSM 108506</strain>
    </source>
</reference>
<dbReference type="AlphaFoldDB" id="A0A4S4MSX5"/>
<dbReference type="Pfam" id="PF01636">
    <property type="entry name" value="APH"/>
    <property type="match status" value="1"/>
</dbReference>
<evidence type="ECO:0000313" key="2">
    <source>
        <dbReference type="EMBL" id="THH26460.1"/>
    </source>
</evidence>
<dbReference type="PANTHER" id="PTHR21310">
    <property type="entry name" value="AMINOGLYCOSIDE PHOSPHOTRANSFERASE-RELATED-RELATED"/>
    <property type="match status" value="1"/>
</dbReference>
<evidence type="ECO:0000313" key="3">
    <source>
        <dbReference type="Proteomes" id="UP000308730"/>
    </source>
</evidence>
<dbReference type="InterPro" id="IPR051678">
    <property type="entry name" value="AGP_Transferase"/>
</dbReference>
<gene>
    <name evidence="2" type="ORF">EUX98_g7728</name>
</gene>
<protein>
    <recommendedName>
        <fullName evidence="1">Aminoglycoside phosphotransferase domain-containing protein</fullName>
    </recommendedName>
</protein>
<name>A0A4S4MSX5_9APHY</name>
<organism evidence="2 3">
    <name type="scientific">Antrodiella citrinella</name>
    <dbReference type="NCBI Taxonomy" id="2447956"/>
    <lineage>
        <taxon>Eukaryota</taxon>
        <taxon>Fungi</taxon>
        <taxon>Dikarya</taxon>
        <taxon>Basidiomycota</taxon>
        <taxon>Agaricomycotina</taxon>
        <taxon>Agaricomycetes</taxon>
        <taxon>Polyporales</taxon>
        <taxon>Steccherinaceae</taxon>
        <taxon>Antrodiella</taxon>
    </lineage>
</organism>
<dbReference type="OrthoDB" id="4177236at2759"/>
<proteinExistence type="predicted"/>